<reference evidence="6 7" key="1">
    <citation type="journal article" date="2005" name="Nature">
        <title>The map-based sequence of the rice genome.</title>
        <authorList>
            <consortium name="International rice genome sequencing project (IRGSP)"/>
            <person name="Matsumoto T."/>
            <person name="Wu J."/>
            <person name="Kanamori H."/>
            <person name="Katayose Y."/>
            <person name="Fujisawa M."/>
            <person name="Namiki N."/>
            <person name="Mizuno H."/>
            <person name="Yamamoto K."/>
            <person name="Antonio B.A."/>
            <person name="Baba T."/>
            <person name="Sakata K."/>
            <person name="Nagamura Y."/>
            <person name="Aoki H."/>
            <person name="Arikawa K."/>
            <person name="Arita K."/>
            <person name="Bito T."/>
            <person name="Chiden Y."/>
            <person name="Fujitsuka N."/>
            <person name="Fukunaka R."/>
            <person name="Hamada M."/>
            <person name="Harada C."/>
            <person name="Hayashi A."/>
            <person name="Hijishita S."/>
            <person name="Honda M."/>
            <person name="Hosokawa S."/>
            <person name="Ichikawa Y."/>
            <person name="Idonuma A."/>
            <person name="Iijima M."/>
            <person name="Ikeda M."/>
            <person name="Ikeno M."/>
            <person name="Ito K."/>
            <person name="Ito S."/>
            <person name="Ito T."/>
            <person name="Ito Y."/>
            <person name="Ito Y."/>
            <person name="Iwabuchi A."/>
            <person name="Kamiya K."/>
            <person name="Karasawa W."/>
            <person name="Kurita K."/>
            <person name="Katagiri S."/>
            <person name="Kikuta A."/>
            <person name="Kobayashi H."/>
            <person name="Kobayashi N."/>
            <person name="Machita K."/>
            <person name="Maehara T."/>
            <person name="Masukawa M."/>
            <person name="Mizubayashi T."/>
            <person name="Mukai Y."/>
            <person name="Nagasaki H."/>
            <person name="Nagata Y."/>
            <person name="Naito S."/>
            <person name="Nakashima M."/>
            <person name="Nakama Y."/>
            <person name="Nakamichi Y."/>
            <person name="Nakamura M."/>
            <person name="Meguro A."/>
            <person name="Negishi M."/>
            <person name="Ohta I."/>
            <person name="Ohta T."/>
            <person name="Okamoto M."/>
            <person name="Ono N."/>
            <person name="Saji S."/>
            <person name="Sakaguchi M."/>
            <person name="Sakai K."/>
            <person name="Shibata M."/>
            <person name="Shimokawa T."/>
            <person name="Song J."/>
            <person name="Takazaki Y."/>
            <person name="Terasawa K."/>
            <person name="Tsugane M."/>
            <person name="Tsuji K."/>
            <person name="Ueda S."/>
            <person name="Waki K."/>
            <person name="Yamagata H."/>
            <person name="Yamamoto M."/>
            <person name="Yamamoto S."/>
            <person name="Yamane H."/>
            <person name="Yoshiki S."/>
            <person name="Yoshihara R."/>
            <person name="Yukawa K."/>
            <person name="Zhong H."/>
            <person name="Yano M."/>
            <person name="Yuan Q."/>
            <person name="Ouyang S."/>
            <person name="Liu J."/>
            <person name="Jones K.M."/>
            <person name="Gansberger K."/>
            <person name="Moffat K."/>
            <person name="Hill J."/>
            <person name="Bera J."/>
            <person name="Fadrosh D."/>
            <person name="Jin S."/>
            <person name="Johri S."/>
            <person name="Kim M."/>
            <person name="Overton L."/>
            <person name="Reardon M."/>
            <person name="Tsitrin T."/>
            <person name="Vuong H."/>
            <person name="Weaver B."/>
            <person name="Ciecko A."/>
            <person name="Tallon L."/>
            <person name="Jackson J."/>
            <person name="Pai G."/>
            <person name="Aken S.V."/>
            <person name="Utterback T."/>
            <person name="Reidmuller S."/>
            <person name="Feldblyum T."/>
            <person name="Hsiao J."/>
            <person name="Zismann V."/>
            <person name="Iobst S."/>
            <person name="de Vazeille A.R."/>
            <person name="Buell C.R."/>
            <person name="Ying K."/>
            <person name="Li Y."/>
            <person name="Lu T."/>
            <person name="Huang Y."/>
            <person name="Zhao Q."/>
            <person name="Feng Q."/>
            <person name="Zhang L."/>
            <person name="Zhu J."/>
            <person name="Weng Q."/>
            <person name="Mu J."/>
            <person name="Lu Y."/>
            <person name="Fan D."/>
            <person name="Liu Y."/>
            <person name="Guan J."/>
            <person name="Zhang Y."/>
            <person name="Yu S."/>
            <person name="Liu X."/>
            <person name="Zhang Y."/>
            <person name="Hong G."/>
            <person name="Han B."/>
            <person name="Choisne N."/>
            <person name="Demange N."/>
            <person name="Orjeda G."/>
            <person name="Samain S."/>
            <person name="Cattolico L."/>
            <person name="Pelletier E."/>
            <person name="Couloux A."/>
            <person name="Segurens B."/>
            <person name="Wincker P."/>
            <person name="D'Hont A."/>
            <person name="Scarpelli C."/>
            <person name="Weissenbach J."/>
            <person name="Salanoubat M."/>
            <person name="Quetier F."/>
            <person name="Yu Y."/>
            <person name="Kim H.R."/>
            <person name="Rambo T."/>
            <person name="Currie J."/>
            <person name="Collura K."/>
            <person name="Luo M."/>
            <person name="Yang T."/>
            <person name="Ammiraju J.S.S."/>
            <person name="Engler F."/>
            <person name="Soderlund C."/>
            <person name="Wing R.A."/>
            <person name="Palmer L.E."/>
            <person name="de la Bastide M."/>
            <person name="Spiegel L."/>
            <person name="Nascimento L."/>
            <person name="Zutavern T."/>
            <person name="O'Shaughnessy A."/>
            <person name="Dike S."/>
            <person name="Dedhia N."/>
            <person name="Preston R."/>
            <person name="Balija V."/>
            <person name="McCombie W.R."/>
            <person name="Chow T."/>
            <person name="Chen H."/>
            <person name="Chung M."/>
            <person name="Chen C."/>
            <person name="Shaw J."/>
            <person name="Wu H."/>
            <person name="Hsiao K."/>
            <person name="Chao Y."/>
            <person name="Chu M."/>
            <person name="Cheng C."/>
            <person name="Hour A."/>
            <person name="Lee P."/>
            <person name="Lin S."/>
            <person name="Lin Y."/>
            <person name="Liou J."/>
            <person name="Liu S."/>
            <person name="Hsing Y."/>
            <person name="Raghuvanshi S."/>
            <person name="Mohanty A."/>
            <person name="Bharti A.K."/>
            <person name="Gaur A."/>
            <person name="Gupta V."/>
            <person name="Kumar D."/>
            <person name="Ravi V."/>
            <person name="Vij S."/>
            <person name="Kapur A."/>
            <person name="Khurana P."/>
            <person name="Khurana P."/>
            <person name="Khurana J.P."/>
            <person name="Tyagi A.K."/>
            <person name="Gaikwad K."/>
            <person name="Singh A."/>
            <person name="Dalal V."/>
            <person name="Srivastava S."/>
            <person name="Dixit A."/>
            <person name="Pal A.K."/>
            <person name="Ghazi I.A."/>
            <person name="Yadav M."/>
            <person name="Pandit A."/>
            <person name="Bhargava A."/>
            <person name="Sureshbabu K."/>
            <person name="Batra K."/>
            <person name="Sharma T.R."/>
            <person name="Mohapatra T."/>
            <person name="Singh N.K."/>
            <person name="Messing J."/>
            <person name="Nelson A.B."/>
            <person name="Fuks G."/>
            <person name="Kavchok S."/>
            <person name="Keizer G."/>
            <person name="Linton E."/>
            <person name="Llaca V."/>
            <person name="Song R."/>
            <person name="Tanyolac B."/>
            <person name="Young S."/>
            <person name="Ho-Il K."/>
            <person name="Hahn J.H."/>
            <person name="Sangsakoo G."/>
            <person name="Vanavichit A."/>
            <person name="de Mattos Luiz.A.T."/>
            <person name="Zimmer P.D."/>
            <person name="Malone G."/>
            <person name="Dellagostin O."/>
            <person name="de Oliveira A.C."/>
            <person name="Bevan M."/>
            <person name="Bancroft I."/>
            <person name="Minx P."/>
            <person name="Cordum H."/>
            <person name="Wilson R."/>
            <person name="Cheng Z."/>
            <person name="Jin W."/>
            <person name="Jiang J."/>
            <person name="Leong S.A."/>
            <person name="Iwama H."/>
            <person name="Gojobori T."/>
            <person name="Itoh T."/>
            <person name="Niimura Y."/>
            <person name="Fujii Y."/>
            <person name="Habara T."/>
            <person name="Sakai H."/>
            <person name="Sato Y."/>
            <person name="Wilson G."/>
            <person name="Kumar K."/>
            <person name="McCouch S."/>
            <person name="Juretic N."/>
            <person name="Hoen D."/>
            <person name="Wright S."/>
            <person name="Bruskiewich R."/>
            <person name="Bureau T."/>
            <person name="Miyao A."/>
            <person name="Hirochika H."/>
            <person name="Nishikawa T."/>
            <person name="Kadowaki K."/>
            <person name="Sugiura M."/>
            <person name="Burr B."/>
            <person name="Sasaki T."/>
        </authorList>
    </citation>
    <scope>NUCLEOTIDE SEQUENCE [LARGE SCALE GENOMIC DNA]</scope>
    <source>
        <strain evidence="7">cv. Nipponbare</strain>
    </source>
</reference>
<keyword evidence="3" id="KW-0833">Ubl conjugation pathway</keyword>
<sequence>MPTPGSSPVATAAAHRHRRSRRRHPQGPPPRQPWCCSFALDPLSAVHRSPAGTTTAAPPPHHRRRSKHAATTAPPLSRRMRSPGRVSPVDDATAYGGAAASASACSSARLSSVSECPPPPPPPLPRPRPPPPAVEALRIRLVSKGVILEVAEVERVRRECRVVGRILGGGGGEVAVEGKVEVEAIREAVEMMLEDADEAAAMRRLSRAGVARAIAVLEVSFSLMFDRGVTNCLKYLEAVPWSEPEEERIKSLLSQYPCNKTVSQDLLARLQPQEPSSSAELVVELMDSITKGTNNNARKDLRTLVDGILSRTSIYIKSDKELDMMNIYSICHTCLNCLVELFGEASDLGPSGQTTISVGKGPHERICKQVENLTWLLQILIDRQMGEEFVDLWASQNTLSTMHERFSPMVRYELSRISATIFIAMGSGKLHCTSTSRLGIFEAWFRPLLVDFGWLRRCPKGLNMATLEDGIGQALLTLTLKHQQVLFMEWFETFSGQGRECPNLMRAFQVFSLIIQPNGQLYHMLPQTPQQPQQPQHTMEQHMGQPDQSGPGQMLHASNVVKLEPQQLQALRSLGAVKMEHQSSDSQTHTCSCSSNNNICCS</sequence>
<feature type="compositionally biased region" description="Low complexity" evidence="4">
    <location>
        <begin position="527"/>
        <end position="536"/>
    </location>
</feature>
<reference evidence="7" key="2">
    <citation type="journal article" date="2008" name="Nucleic Acids Res.">
        <title>The rice annotation project database (RAP-DB): 2008 update.</title>
        <authorList>
            <consortium name="The rice annotation project (RAP)"/>
        </authorList>
    </citation>
    <scope>GENOME REANNOTATION</scope>
    <source>
        <strain evidence="7">cv. Nipponbare</strain>
    </source>
</reference>
<dbReference type="AlphaFoldDB" id="A0A5S6RAU2"/>
<protein>
    <submittedName>
        <fullName evidence="6">Os12g0188500 protein</fullName>
    </submittedName>
</protein>
<feature type="region of interest" description="Disordered" evidence="4">
    <location>
        <begin position="527"/>
        <end position="552"/>
    </location>
</feature>
<accession>A0A5S6RAU2</accession>
<organism evidence="6 7">
    <name type="scientific">Oryza sativa subsp. japonica</name>
    <name type="common">Rice</name>
    <dbReference type="NCBI Taxonomy" id="39947"/>
    <lineage>
        <taxon>Eukaryota</taxon>
        <taxon>Viridiplantae</taxon>
        <taxon>Streptophyta</taxon>
        <taxon>Embryophyta</taxon>
        <taxon>Tracheophyta</taxon>
        <taxon>Spermatophyta</taxon>
        <taxon>Magnoliopsida</taxon>
        <taxon>Liliopsida</taxon>
        <taxon>Poales</taxon>
        <taxon>Poaceae</taxon>
        <taxon>BOP clade</taxon>
        <taxon>Oryzoideae</taxon>
        <taxon>Oryzeae</taxon>
        <taxon>Oryzinae</taxon>
        <taxon>Oryza</taxon>
        <taxon>Oryza sativa</taxon>
    </lineage>
</organism>
<dbReference type="PANTHER" id="PTHR31060">
    <property type="entry name" value="OSJNBA0011J08.25 PROTEIN-RELATED"/>
    <property type="match status" value="1"/>
</dbReference>
<evidence type="ECO:0000313" key="7">
    <source>
        <dbReference type="Proteomes" id="UP000000763"/>
    </source>
</evidence>
<dbReference type="UniPathway" id="UPA00143"/>
<dbReference type="GO" id="GO:0016567">
    <property type="term" value="P:protein ubiquitination"/>
    <property type="evidence" value="ECO:0007669"/>
    <property type="project" value="UniProtKB-UniPathway"/>
</dbReference>
<dbReference type="KEGG" id="dosa:Os12g0188500"/>
<evidence type="ECO:0000259" key="5">
    <source>
        <dbReference type="Pfam" id="PF25553"/>
    </source>
</evidence>
<gene>
    <name evidence="6" type="ordered locus">Os12g0188500</name>
</gene>
<comment type="pathway">
    <text evidence="2">Protein modification; protein ubiquitination.</text>
</comment>
<evidence type="ECO:0000256" key="2">
    <source>
        <dbReference type="ARBA" id="ARBA00004906"/>
    </source>
</evidence>
<feature type="compositionally biased region" description="Pro residues" evidence="4">
    <location>
        <begin position="116"/>
        <end position="131"/>
    </location>
</feature>
<evidence type="ECO:0000313" key="6">
    <source>
        <dbReference type="EMBL" id="BAF29349.2"/>
    </source>
</evidence>
<evidence type="ECO:0000256" key="4">
    <source>
        <dbReference type="SAM" id="MobiDB-lite"/>
    </source>
</evidence>
<feature type="domain" description="At3g05675-like ankyrin-like" evidence="5">
    <location>
        <begin position="276"/>
        <end position="511"/>
    </location>
</feature>
<dbReference type="Pfam" id="PF25553">
    <property type="entry name" value="BTB-POZ_ANK-like"/>
    <property type="match status" value="1"/>
</dbReference>
<feature type="compositionally biased region" description="Basic residues" evidence="4">
    <location>
        <begin position="14"/>
        <end position="25"/>
    </location>
</feature>
<dbReference type="InterPro" id="IPR038920">
    <property type="entry name" value="At3g05675-like"/>
</dbReference>
<feature type="region of interest" description="Disordered" evidence="4">
    <location>
        <begin position="110"/>
        <end position="131"/>
    </location>
</feature>
<name>A0A5S6RAU2_ORYSJ</name>
<feature type="region of interest" description="Disordered" evidence="4">
    <location>
        <begin position="1"/>
        <end position="92"/>
    </location>
</feature>
<evidence type="ECO:0000256" key="1">
    <source>
        <dbReference type="ARBA" id="ARBA00002668"/>
    </source>
</evidence>
<dbReference type="EMBL" id="AP008218">
    <property type="protein sequence ID" value="BAF29349.2"/>
    <property type="molecule type" value="Genomic_DNA"/>
</dbReference>
<dbReference type="Proteomes" id="UP000000763">
    <property type="component" value="Chromosome 12"/>
</dbReference>
<comment type="function">
    <text evidence="1">May act as a substrate-specific adapter of an E3 ubiquitin-protein ligase complex (CUL3-RBX1-BTB) which mediates the ubiquitination and subsequent proteasomal degradation of target proteins.</text>
</comment>
<evidence type="ECO:0000256" key="3">
    <source>
        <dbReference type="ARBA" id="ARBA00022786"/>
    </source>
</evidence>
<dbReference type="PANTHER" id="PTHR31060:SF9">
    <property type="entry name" value="OS12G0188500 PROTEIN"/>
    <property type="match status" value="1"/>
</dbReference>
<proteinExistence type="predicted"/>
<dbReference type="InterPro" id="IPR058039">
    <property type="entry name" value="At3g05675-like_ankyrin"/>
</dbReference>